<reference evidence="2 3" key="1">
    <citation type="submission" date="2015-02" db="EMBL/GenBank/DDBJ databases">
        <title>Draft genome sequences of ten Microbacterium spp. with emphasis on heavy metal contaminated environments.</title>
        <authorList>
            <person name="Corretto E."/>
        </authorList>
    </citation>
    <scope>NUCLEOTIDE SEQUENCE [LARGE SCALE GENOMIC DNA]</scope>
    <source>
        <strain evidence="2 3">SA35</strain>
    </source>
</reference>
<dbReference type="PATRIC" id="fig|273678.4.peg.1134"/>
<dbReference type="AlphaFoldDB" id="A0A0M2HVA4"/>
<feature type="transmembrane region" description="Helical" evidence="1">
    <location>
        <begin position="15"/>
        <end position="39"/>
    </location>
</feature>
<dbReference type="InterPro" id="IPR021214">
    <property type="entry name" value="DUF2568"/>
</dbReference>
<evidence type="ECO:0000256" key="1">
    <source>
        <dbReference type="SAM" id="Phobius"/>
    </source>
</evidence>
<accession>A0A0M2HVA4</accession>
<keyword evidence="1" id="KW-1133">Transmembrane helix</keyword>
<evidence type="ECO:0000313" key="3">
    <source>
        <dbReference type="Proteomes" id="UP000033900"/>
    </source>
</evidence>
<evidence type="ECO:0000313" key="2">
    <source>
        <dbReference type="EMBL" id="KJL48378.1"/>
    </source>
</evidence>
<proteinExistence type="predicted"/>
<comment type="caution">
    <text evidence="2">The sequence shown here is derived from an EMBL/GenBank/DDBJ whole genome shotgun (WGS) entry which is preliminary data.</text>
</comment>
<organism evidence="2 3">
    <name type="scientific">Microbacterium hydrocarbonoxydans</name>
    <dbReference type="NCBI Taxonomy" id="273678"/>
    <lineage>
        <taxon>Bacteria</taxon>
        <taxon>Bacillati</taxon>
        <taxon>Actinomycetota</taxon>
        <taxon>Actinomycetes</taxon>
        <taxon>Micrococcales</taxon>
        <taxon>Microbacteriaceae</taxon>
        <taxon>Microbacterium</taxon>
    </lineage>
</organism>
<protein>
    <recommendedName>
        <fullName evidence="4">DUF2568 domain-containing protein</fullName>
    </recommendedName>
</protein>
<keyword evidence="1" id="KW-0812">Transmembrane</keyword>
<dbReference type="Proteomes" id="UP000033900">
    <property type="component" value="Unassembled WGS sequence"/>
</dbReference>
<dbReference type="Pfam" id="PF10823">
    <property type="entry name" value="DUF2568"/>
    <property type="match status" value="1"/>
</dbReference>
<feature type="transmembrane region" description="Helical" evidence="1">
    <location>
        <begin position="73"/>
        <end position="96"/>
    </location>
</feature>
<keyword evidence="1" id="KW-0472">Membrane</keyword>
<keyword evidence="3" id="KW-1185">Reference proteome</keyword>
<name>A0A0M2HVA4_9MICO</name>
<evidence type="ECO:0008006" key="4">
    <source>
        <dbReference type="Google" id="ProtNLM"/>
    </source>
</evidence>
<feature type="transmembrane region" description="Helical" evidence="1">
    <location>
        <begin position="102"/>
        <end position="121"/>
    </location>
</feature>
<dbReference type="EMBL" id="JYJB01000007">
    <property type="protein sequence ID" value="KJL48378.1"/>
    <property type="molecule type" value="Genomic_DNA"/>
</dbReference>
<sequence length="126" mass="13065">MEAEWGRYSSPVRELVMLNAVAAFVLELAMLVFVAWWALLLDVPWWARVLIAIALVGGLVVLWGTFASPRARVALPTPGVVAVKAVAFGAGALALWGVGGPVAAAVFAVVAAVSVAVTTIVRMPAA</sequence>
<feature type="transmembrane region" description="Helical" evidence="1">
    <location>
        <begin position="45"/>
        <end position="66"/>
    </location>
</feature>
<gene>
    <name evidence="2" type="ORF">RS84_01137</name>
</gene>